<keyword evidence="2" id="KW-1185">Reference proteome</keyword>
<dbReference type="EMBL" id="BMAW01065789">
    <property type="protein sequence ID" value="GFT51955.1"/>
    <property type="molecule type" value="Genomic_DNA"/>
</dbReference>
<evidence type="ECO:0000313" key="1">
    <source>
        <dbReference type="EMBL" id="GFT51955.1"/>
    </source>
</evidence>
<dbReference type="OrthoDB" id="10068277at2759"/>
<dbReference type="Proteomes" id="UP000887013">
    <property type="component" value="Unassembled WGS sequence"/>
</dbReference>
<dbReference type="Gene3D" id="3.40.395.10">
    <property type="entry name" value="Adenoviral Proteinase, Chain A"/>
    <property type="match status" value="1"/>
</dbReference>
<comment type="caution">
    <text evidence="1">The sequence shown here is derived from an EMBL/GenBank/DDBJ whole genome shotgun (WGS) entry which is preliminary data.</text>
</comment>
<gene>
    <name evidence="1" type="primary">AVEN_190338_1</name>
    <name evidence="1" type="ORF">NPIL_625241</name>
</gene>
<name>A0A8X6P726_NEPPI</name>
<feature type="non-terminal residue" evidence="1">
    <location>
        <position position="1"/>
    </location>
</feature>
<reference evidence="1" key="1">
    <citation type="submission" date="2020-08" db="EMBL/GenBank/DDBJ databases">
        <title>Multicomponent nature underlies the extraordinary mechanical properties of spider dragline silk.</title>
        <authorList>
            <person name="Kono N."/>
            <person name="Nakamura H."/>
            <person name="Mori M."/>
            <person name="Yoshida Y."/>
            <person name="Ohtoshi R."/>
            <person name="Malay A.D."/>
            <person name="Moran D.A.P."/>
            <person name="Tomita M."/>
            <person name="Numata K."/>
            <person name="Arakawa K."/>
        </authorList>
    </citation>
    <scope>NUCLEOTIDE SEQUENCE</scope>
</reference>
<organism evidence="1 2">
    <name type="scientific">Nephila pilipes</name>
    <name type="common">Giant wood spider</name>
    <name type="synonym">Nephila maculata</name>
    <dbReference type="NCBI Taxonomy" id="299642"/>
    <lineage>
        <taxon>Eukaryota</taxon>
        <taxon>Metazoa</taxon>
        <taxon>Ecdysozoa</taxon>
        <taxon>Arthropoda</taxon>
        <taxon>Chelicerata</taxon>
        <taxon>Arachnida</taxon>
        <taxon>Araneae</taxon>
        <taxon>Araneomorphae</taxon>
        <taxon>Entelegynae</taxon>
        <taxon>Araneoidea</taxon>
        <taxon>Nephilidae</taxon>
        <taxon>Nephila</taxon>
    </lineage>
</organism>
<evidence type="ECO:0000313" key="2">
    <source>
        <dbReference type="Proteomes" id="UP000887013"/>
    </source>
</evidence>
<proteinExistence type="predicted"/>
<protein>
    <submittedName>
        <fullName evidence="1">Uncharacterized protein</fullName>
    </submittedName>
</protein>
<dbReference type="AlphaFoldDB" id="A0A8X6P726"/>
<sequence length="428" mass="50263">DHCNANFLSIYVDGQPVPSKPLELNYETNSYIRAYHQMFSGFNRDSGNYLTREEFAQGHTLYVFDLSPDLCDGPHLNLQYQDVYASDCLPERIVRYPACFVCNVDSSAQPGSHWLAFYLLSPNEGEFFDSYGNEPINFSGAIANFALRYNRMNYNSMTLQSNITAVCGQYCVYYLYSKCRGKTLKNIISYFVNCDACNDRRVYDFVDQLIKNTPSQQQMTEFDHQMSKILNSKLPDYEKMQRYYELLRRKMNLQDYNLPGIASENHAFEDEHPVQKDESVKLKGEIKPKVEENYMSIILESVPKTYKNQASTLLNILKDKPNILSWNEQGEVFFRDKKYQHSNLADLFNMIFTNRKSSTITAKEEFLQTLQELNTPRHYIKNKYLKTPFVKQEIITLPVKRKQYVKPVVKRNRLDEKPKYDEIHWESF</sequence>
<accession>A0A8X6P726</accession>